<dbReference type="Pfam" id="PF07730">
    <property type="entry name" value="HisKA_3"/>
    <property type="match status" value="1"/>
</dbReference>
<reference evidence="11" key="3">
    <citation type="submission" date="2022-12" db="EMBL/GenBank/DDBJ databases">
        <authorList>
            <person name="Sun Q."/>
            <person name="Kim S."/>
        </authorList>
    </citation>
    <scope>NUCLEOTIDE SEQUENCE</scope>
    <source>
        <strain evidence="11">KCTC 12344</strain>
    </source>
</reference>
<evidence type="ECO:0000256" key="1">
    <source>
        <dbReference type="ARBA" id="ARBA00004651"/>
    </source>
</evidence>
<dbReference type="AlphaFoldDB" id="A0A4P7BFS2"/>
<dbReference type="GO" id="GO:0046983">
    <property type="term" value="F:protein dimerization activity"/>
    <property type="evidence" value="ECO:0007669"/>
    <property type="project" value="InterPro"/>
</dbReference>
<dbReference type="GO" id="GO:0000155">
    <property type="term" value="F:phosphorelay sensor kinase activity"/>
    <property type="evidence" value="ECO:0007669"/>
    <property type="project" value="InterPro"/>
</dbReference>
<feature type="domain" description="Signal transduction histidine kinase subgroup 3 dimerisation and phosphoacceptor" evidence="10">
    <location>
        <begin position="377"/>
        <end position="440"/>
    </location>
</feature>
<dbReference type="GO" id="GO:0005886">
    <property type="term" value="C:plasma membrane"/>
    <property type="evidence" value="ECO:0007669"/>
    <property type="project" value="UniProtKB-SubCell"/>
</dbReference>
<evidence type="ECO:0000256" key="3">
    <source>
        <dbReference type="ARBA" id="ARBA00022679"/>
    </source>
</evidence>
<feature type="transmembrane region" description="Helical" evidence="9">
    <location>
        <begin position="64"/>
        <end position="83"/>
    </location>
</feature>
<keyword evidence="3" id="KW-0808">Transferase</keyword>
<keyword evidence="2" id="KW-1003">Cell membrane</keyword>
<dbReference type="Proteomes" id="UP000619512">
    <property type="component" value="Unassembled WGS sequence"/>
</dbReference>
<evidence type="ECO:0000256" key="7">
    <source>
        <dbReference type="ARBA" id="ARBA00023012"/>
    </source>
</evidence>
<dbReference type="EMBL" id="CP038026">
    <property type="protein sequence ID" value="QBQ37534.1"/>
    <property type="molecule type" value="Genomic_DNA"/>
</dbReference>
<keyword evidence="5 11" id="KW-0418">Kinase</keyword>
<dbReference type="OrthoDB" id="8681735at2"/>
<accession>A0A4P7BFS2</accession>
<comment type="subcellular location">
    <subcellularLocation>
        <location evidence="1">Cell membrane</location>
        <topology evidence="1">Multi-pass membrane protein</topology>
    </subcellularLocation>
</comment>
<evidence type="ECO:0000256" key="2">
    <source>
        <dbReference type="ARBA" id="ARBA00022475"/>
    </source>
</evidence>
<feature type="transmembrane region" description="Helical" evidence="9">
    <location>
        <begin position="138"/>
        <end position="156"/>
    </location>
</feature>
<dbReference type="Gene3D" id="1.20.5.1930">
    <property type="match status" value="1"/>
</dbReference>
<keyword evidence="8 9" id="KW-0472">Membrane</keyword>
<dbReference type="PANTHER" id="PTHR24421:SF37">
    <property type="entry name" value="SENSOR HISTIDINE KINASE NARS"/>
    <property type="match status" value="1"/>
</dbReference>
<evidence type="ECO:0000256" key="5">
    <source>
        <dbReference type="ARBA" id="ARBA00022777"/>
    </source>
</evidence>
<dbReference type="InterPro" id="IPR011712">
    <property type="entry name" value="Sig_transdc_His_kin_sub3_dim/P"/>
</dbReference>
<gene>
    <name evidence="12" type="ORF">E1742_16195</name>
    <name evidence="11" type="ORF">GCM10007388_25370</name>
</gene>
<feature type="transmembrane region" description="Helical" evidence="9">
    <location>
        <begin position="31"/>
        <end position="52"/>
    </location>
</feature>
<feature type="transmembrane region" description="Helical" evidence="9">
    <location>
        <begin position="162"/>
        <end position="184"/>
    </location>
</feature>
<evidence type="ECO:0000313" key="11">
    <source>
        <dbReference type="EMBL" id="GGY91046.1"/>
    </source>
</evidence>
<evidence type="ECO:0000313" key="13">
    <source>
        <dbReference type="Proteomes" id="UP000294359"/>
    </source>
</evidence>
<dbReference type="RefSeq" id="WP_134386016.1">
    <property type="nucleotide sequence ID" value="NZ_BMWW01000004.1"/>
</dbReference>
<dbReference type="PANTHER" id="PTHR24421">
    <property type="entry name" value="NITRATE/NITRITE SENSOR PROTEIN NARX-RELATED"/>
    <property type="match status" value="1"/>
</dbReference>
<evidence type="ECO:0000313" key="14">
    <source>
        <dbReference type="Proteomes" id="UP000619512"/>
    </source>
</evidence>
<reference evidence="12 13" key="2">
    <citation type="submission" date="2019-03" db="EMBL/GenBank/DDBJ databases">
        <title>Draft Genome Sequences of Six Type Strains of the Genus Massilia.</title>
        <authorList>
            <person name="Miess H."/>
            <person name="Frediansyhah A."/>
            <person name="Gross H."/>
        </authorList>
    </citation>
    <scope>NUCLEOTIDE SEQUENCE [LARGE SCALE GENOMIC DNA]</scope>
    <source>
        <strain evidence="12 13">DSM 17505</strain>
    </source>
</reference>
<evidence type="ECO:0000256" key="8">
    <source>
        <dbReference type="ARBA" id="ARBA00023136"/>
    </source>
</evidence>
<feature type="transmembrane region" description="Helical" evidence="9">
    <location>
        <begin position="103"/>
        <end position="126"/>
    </location>
</feature>
<keyword evidence="7" id="KW-0902">Two-component regulatory system</keyword>
<reference evidence="11" key="1">
    <citation type="journal article" date="2014" name="Int. J. Syst. Evol. Microbiol.">
        <title>Complete genome sequence of Corynebacterium casei LMG S-19264T (=DSM 44701T), isolated from a smear-ripened cheese.</title>
        <authorList>
            <consortium name="US DOE Joint Genome Institute (JGI-PGF)"/>
            <person name="Walter F."/>
            <person name="Albersmeier A."/>
            <person name="Kalinowski J."/>
            <person name="Ruckert C."/>
        </authorList>
    </citation>
    <scope>NUCLEOTIDE SEQUENCE</scope>
    <source>
        <strain evidence="11">KCTC 12344</strain>
    </source>
</reference>
<organism evidence="11 14">
    <name type="scientific">Pseudoduganella plicata</name>
    <dbReference type="NCBI Taxonomy" id="321984"/>
    <lineage>
        <taxon>Bacteria</taxon>
        <taxon>Pseudomonadati</taxon>
        <taxon>Pseudomonadota</taxon>
        <taxon>Betaproteobacteria</taxon>
        <taxon>Burkholderiales</taxon>
        <taxon>Oxalobacteraceae</taxon>
        <taxon>Telluria group</taxon>
        <taxon>Pseudoduganella</taxon>
    </lineage>
</organism>
<proteinExistence type="predicted"/>
<keyword evidence="6 9" id="KW-1133">Transmembrane helix</keyword>
<evidence type="ECO:0000256" key="4">
    <source>
        <dbReference type="ARBA" id="ARBA00022692"/>
    </source>
</evidence>
<dbReference type="Proteomes" id="UP000294359">
    <property type="component" value="Chromosome"/>
</dbReference>
<dbReference type="EMBL" id="BMWW01000004">
    <property type="protein sequence ID" value="GGY91046.1"/>
    <property type="molecule type" value="Genomic_DNA"/>
</dbReference>
<sequence>MSWYHSIALSALRRLPLSLSGRRAVAPDAEATMVFGMRLVLAISGLLTLYIGPDGATPLGTWSWSVFVLYALHSVVLLCVARVRDGFWHGPLVYWLDIGWYGLMLLATDGASGPFFSFFFFAILAASFRHGFDAGARLTLGAAAIVAAMVLAAQGLQHVQFLLLRTTFVLALGYMIAFWGGLAVDQRRRLALLRDVSRLSNPRFGVQHTLDSLMEKILLFYGGSTCVLVMQDASGRWTLNTVHHPATGRATSHNSVSDATVQPLLDFDTGATVLYRGVTRQLVPYDIPAAQLVTGDGDWRGIDPDRCSGIADLLDTTWFVSAALPLRKGRGRIFVTSGERLRRPDATFLNHIVQQAFPVIETIDLLDRLASDAALRERQKIARDLHDSTIQPYIGLRHAVAAIRSQAGDDNAVAPDLDRLLSMCTEVIGDMRHFADRFRNGRQEEPELLIALRRQAAQVRSFYDLDVVLEAQHAPAISDRMAAEVFQIVTEGISNIRKHTRVRTACVRLAKVEGQLAIDIVNGADERTVPAPFMPLSIAERVHALGGTLAVLPTAQQTMLRIRIPI</sequence>
<dbReference type="InterPro" id="IPR036890">
    <property type="entry name" value="HATPase_C_sf"/>
</dbReference>
<name>A0A4P7BFS2_9BURK</name>
<evidence type="ECO:0000256" key="6">
    <source>
        <dbReference type="ARBA" id="ARBA00022989"/>
    </source>
</evidence>
<evidence type="ECO:0000256" key="9">
    <source>
        <dbReference type="SAM" id="Phobius"/>
    </source>
</evidence>
<keyword evidence="4 9" id="KW-0812">Transmembrane</keyword>
<protein>
    <submittedName>
        <fullName evidence="11 12">Histidine kinase</fullName>
    </submittedName>
</protein>
<evidence type="ECO:0000313" key="12">
    <source>
        <dbReference type="EMBL" id="QBQ37534.1"/>
    </source>
</evidence>
<keyword evidence="13" id="KW-1185">Reference proteome</keyword>
<evidence type="ECO:0000259" key="10">
    <source>
        <dbReference type="Pfam" id="PF07730"/>
    </source>
</evidence>
<dbReference type="InterPro" id="IPR050482">
    <property type="entry name" value="Sensor_HK_TwoCompSys"/>
</dbReference>
<dbReference type="Gene3D" id="3.30.565.10">
    <property type="entry name" value="Histidine kinase-like ATPase, C-terminal domain"/>
    <property type="match status" value="1"/>
</dbReference>